<evidence type="ECO:0000256" key="5">
    <source>
        <dbReference type="ARBA" id="ARBA00022833"/>
    </source>
</evidence>
<comment type="similarity">
    <text evidence="1 7">Belongs to the peptidase M16 family.</text>
</comment>
<keyword evidence="6" id="KW-0482">Metalloprotease</keyword>
<dbReference type="Proteomes" id="UP001140074">
    <property type="component" value="Unassembled WGS sequence"/>
</dbReference>
<keyword evidence="3" id="KW-0479">Metal-binding</keyword>
<reference evidence="11" key="1">
    <citation type="submission" date="2022-07" db="EMBL/GenBank/DDBJ databases">
        <title>Phylogenomic reconstructions and comparative analyses of Kickxellomycotina fungi.</title>
        <authorList>
            <person name="Reynolds N.K."/>
            <person name="Stajich J.E."/>
            <person name="Barry K."/>
            <person name="Grigoriev I.V."/>
            <person name="Crous P."/>
            <person name="Smith M.E."/>
        </authorList>
    </citation>
    <scope>NUCLEOTIDE SEQUENCE</scope>
    <source>
        <strain evidence="11">RSA 476</strain>
    </source>
</reference>
<feature type="domain" description="Peptidase M16 middle/third" evidence="10">
    <location>
        <begin position="276"/>
        <end position="423"/>
    </location>
</feature>
<comment type="caution">
    <text evidence="11">The sequence shown here is derived from an EMBL/GenBank/DDBJ whole genome shotgun (WGS) entry which is preliminary data.</text>
</comment>
<dbReference type="GO" id="GO:0046872">
    <property type="term" value="F:metal ion binding"/>
    <property type="evidence" value="ECO:0007669"/>
    <property type="project" value="UniProtKB-KW"/>
</dbReference>
<dbReference type="AlphaFoldDB" id="A0A9W8ILK8"/>
<dbReference type="InterPro" id="IPR007863">
    <property type="entry name" value="Peptidase_M16_C"/>
</dbReference>
<evidence type="ECO:0000256" key="7">
    <source>
        <dbReference type="RuleBase" id="RU004447"/>
    </source>
</evidence>
<feature type="domain" description="Peptidase M16 N-terminal" evidence="8">
    <location>
        <begin position="82"/>
        <end position="173"/>
    </location>
</feature>
<dbReference type="PROSITE" id="PS00143">
    <property type="entry name" value="INSULINASE"/>
    <property type="match status" value="1"/>
</dbReference>
<proteinExistence type="inferred from homology"/>
<name>A0A9W8ILK8_9FUNG</name>
<dbReference type="Pfam" id="PF00675">
    <property type="entry name" value="Peptidase_M16"/>
    <property type="match status" value="1"/>
</dbReference>
<protein>
    <recommendedName>
        <fullName evidence="13">LuxS/MPP-like metallohydrolase</fullName>
    </recommendedName>
</protein>
<dbReference type="InterPro" id="IPR001431">
    <property type="entry name" value="Pept_M16_Zn_BS"/>
</dbReference>
<feature type="domain" description="Peptidase M16 C-terminal" evidence="9">
    <location>
        <begin position="178"/>
        <end position="269"/>
    </location>
</feature>
<dbReference type="GO" id="GO:0004222">
    <property type="term" value="F:metalloendopeptidase activity"/>
    <property type="evidence" value="ECO:0007669"/>
    <property type="project" value="InterPro"/>
</dbReference>
<keyword evidence="5" id="KW-0862">Zinc</keyword>
<dbReference type="InterPro" id="IPR032632">
    <property type="entry name" value="Peptidase_M16_M"/>
</dbReference>
<keyword evidence="2" id="KW-0645">Protease</keyword>
<dbReference type="Pfam" id="PF16187">
    <property type="entry name" value="Peptidase_M16_M"/>
    <property type="match status" value="1"/>
</dbReference>
<dbReference type="EMBL" id="JANBUY010000134">
    <property type="protein sequence ID" value="KAJ2863167.1"/>
    <property type="molecule type" value="Genomic_DNA"/>
</dbReference>
<evidence type="ECO:0000256" key="1">
    <source>
        <dbReference type="ARBA" id="ARBA00007261"/>
    </source>
</evidence>
<evidence type="ECO:0000256" key="2">
    <source>
        <dbReference type="ARBA" id="ARBA00022670"/>
    </source>
</evidence>
<keyword evidence="12" id="KW-1185">Reference proteome</keyword>
<gene>
    <name evidence="11" type="ORF">GGH94_003795</name>
</gene>
<dbReference type="PANTHER" id="PTHR43690:SF18">
    <property type="entry name" value="INSULIN-DEGRADING ENZYME-RELATED"/>
    <property type="match status" value="1"/>
</dbReference>
<evidence type="ECO:0000313" key="12">
    <source>
        <dbReference type="Proteomes" id="UP001140074"/>
    </source>
</evidence>
<dbReference type="InterPro" id="IPR011249">
    <property type="entry name" value="Metalloenz_LuxS/M16"/>
</dbReference>
<evidence type="ECO:0000256" key="6">
    <source>
        <dbReference type="ARBA" id="ARBA00023049"/>
    </source>
</evidence>
<dbReference type="GO" id="GO:0006508">
    <property type="term" value="P:proteolysis"/>
    <property type="evidence" value="ECO:0007669"/>
    <property type="project" value="UniProtKB-KW"/>
</dbReference>
<dbReference type="Pfam" id="PF05193">
    <property type="entry name" value="Peptidase_M16_C"/>
    <property type="match status" value="1"/>
</dbReference>
<keyword evidence="4" id="KW-0378">Hydrolase</keyword>
<evidence type="ECO:0000256" key="3">
    <source>
        <dbReference type="ARBA" id="ARBA00022723"/>
    </source>
</evidence>
<sequence length="511" mass="57207">MCTVYQAAYFLARTIQENGSAPQLHPVEAFNNYNPADWNTGFESKLTVESSLPYEEYTGTIKKSGNDQRQYRLMTLPNNPTVLCVQDVDAKEAAASLSVSVGSSANAVELQGLAHFLEHMLFLGTEKYPKEEAYRTHLSRNSGKCNAHTAFTETNYHFSVFNDVLEGALDRFALPEHTSTYGERPFAYINALLSHKEPESIYSVLRKNGWATAISTGSSGMNYDGFGTYTIDITATPEGLENYESIVSVVFGYIKMLVENGPQEWYYQELALISKANPSITKMLHLPGRNEFLPESLSVTNPSTPVDTPALEPVLLRKNDKFEVWFKQDDQFFTPHGRIGLTISSESAGNSPVNHLLLTLLCKLVSAKLQEHLFGALLANNYFYMSPGGGSINIGVSGFSSGLSNLLKTALQKLKTFKVDAQQSVQSLISLKQEKLKSIEDEFSQLWAPIKSDKYNFDKVNEDIKHLKQLSKDDLLVFWDKYVNEDTAQGYTGLDMQMWSTKIWQPTAEEF</sequence>
<dbReference type="Gene3D" id="3.30.830.10">
    <property type="entry name" value="Metalloenzyme, LuxS/M16 peptidase-like"/>
    <property type="match status" value="5"/>
</dbReference>
<evidence type="ECO:0000259" key="8">
    <source>
        <dbReference type="Pfam" id="PF00675"/>
    </source>
</evidence>
<dbReference type="PANTHER" id="PTHR43690">
    <property type="entry name" value="NARDILYSIN"/>
    <property type="match status" value="1"/>
</dbReference>
<accession>A0A9W8ILK8</accession>
<evidence type="ECO:0000259" key="10">
    <source>
        <dbReference type="Pfam" id="PF16187"/>
    </source>
</evidence>
<dbReference type="SUPFAM" id="SSF63411">
    <property type="entry name" value="LuxS/MPP-like metallohydrolase"/>
    <property type="match status" value="3"/>
</dbReference>
<evidence type="ECO:0008006" key="13">
    <source>
        <dbReference type="Google" id="ProtNLM"/>
    </source>
</evidence>
<dbReference type="InterPro" id="IPR011765">
    <property type="entry name" value="Pept_M16_N"/>
</dbReference>
<evidence type="ECO:0000256" key="4">
    <source>
        <dbReference type="ARBA" id="ARBA00022801"/>
    </source>
</evidence>
<evidence type="ECO:0000313" key="11">
    <source>
        <dbReference type="EMBL" id="KAJ2863167.1"/>
    </source>
</evidence>
<evidence type="ECO:0000259" key="9">
    <source>
        <dbReference type="Pfam" id="PF05193"/>
    </source>
</evidence>
<organism evidence="11 12">
    <name type="scientific">Coemansia aciculifera</name>
    <dbReference type="NCBI Taxonomy" id="417176"/>
    <lineage>
        <taxon>Eukaryota</taxon>
        <taxon>Fungi</taxon>
        <taxon>Fungi incertae sedis</taxon>
        <taxon>Zoopagomycota</taxon>
        <taxon>Kickxellomycotina</taxon>
        <taxon>Kickxellomycetes</taxon>
        <taxon>Kickxellales</taxon>
        <taxon>Kickxellaceae</taxon>
        <taxon>Coemansia</taxon>
    </lineage>
</organism>
<dbReference type="InterPro" id="IPR050626">
    <property type="entry name" value="Peptidase_M16"/>
</dbReference>